<feature type="compositionally biased region" description="Low complexity" evidence="1">
    <location>
        <begin position="35"/>
        <end position="46"/>
    </location>
</feature>
<evidence type="ECO:0000313" key="2">
    <source>
        <dbReference type="EMBL" id="CAL1389835.1"/>
    </source>
</evidence>
<feature type="compositionally biased region" description="Basic and acidic residues" evidence="1">
    <location>
        <begin position="47"/>
        <end position="74"/>
    </location>
</feature>
<feature type="region of interest" description="Disordered" evidence="1">
    <location>
        <begin position="1"/>
        <end position="74"/>
    </location>
</feature>
<reference evidence="2 3" key="1">
    <citation type="submission" date="2024-04" db="EMBL/GenBank/DDBJ databases">
        <authorList>
            <person name="Fracassetti M."/>
        </authorList>
    </citation>
    <scope>NUCLEOTIDE SEQUENCE [LARGE SCALE GENOMIC DNA]</scope>
</reference>
<dbReference type="Proteomes" id="UP001497516">
    <property type="component" value="Chromosome 5"/>
</dbReference>
<dbReference type="EMBL" id="OZ034818">
    <property type="protein sequence ID" value="CAL1389835.1"/>
    <property type="molecule type" value="Genomic_DNA"/>
</dbReference>
<evidence type="ECO:0000313" key="3">
    <source>
        <dbReference type="Proteomes" id="UP001497516"/>
    </source>
</evidence>
<gene>
    <name evidence="2" type="ORF">LTRI10_LOCUS30666</name>
</gene>
<organism evidence="2 3">
    <name type="scientific">Linum trigynum</name>
    <dbReference type="NCBI Taxonomy" id="586398"/>
    <lineage>
        <taxon>Eukaryota</taxon>
        <taxon>Viridiplantae</taxon>
        <taxon>Streptophyta</taxon>
        <taxon>Embryophyta</taxon>
        <taxon>Tracheophyta</taxon>
        <taxon>Spermatophyta</taxon>
        <taxon>Magnoliopsida</taxon>
        <taxon>eudicotyledons</taxon>
        <taxon>Gunneridae</taxon>
        <taxon>Pentapetalae</taxon>
        <taxon>rosids</taxon>
        <taxon>fabids</taxon>
        <taxon>Malpighiales</taxon>
        <taxon>Linaceae</taxon>
        <taxon>Linum</taxon>
    </lineage>
</organism>
<sequence length="74" mass="7651">MKSADGGSISPAADFTPSLGSSALPRRVAGSFHPSSGFLGSTTTSLSDDRNSSDSKDRRAVTAAEEGDRHQRPT</sequence>
<keyword evidence="3" id="KW-1185">Reference proteome</keyword>
<proteinExistence type="predicted"/>
<accession>A0AAV2EV41</accession>
<name>A0AAV2EV41_9ROSI</name>
<dbReference type="AlphaFoldDB" id="A0AAV2EV41"/>
<evidence type="ECO:0000256" key="1">
    <source>
        <dbReference type="SAM" id="MobiDB-lite"/>
    </source>
</evidence>
<protein>
    <submittedName>
        <fullName evidence="2">Uncharacterized protein</fullName>
    </submittedName>
</protein>